<dbReference type="AlphaFoldDB" id="A0A8J3Q0E7"/>
<dbReference type="EMBL" id="BONV01000053">
    <property type="protein sequence ID" value="GIG84496.1"/>
    <property type="molecule type" value="Genomic_DNA"/>
</dbReference>
<keyword evidence="2" id="KW-1185">Reference proteome</keyword>
<organism evidence="1 2">
    <name type="scientific">Planotetraspora kaengkrachanensis</name>
    <dbReference type="NCBI Taxonomy" id="575193"/>
    <lineage>
        <taxon>Bacteria</taxon>
        <taxon>Bacillati</taxon>
        <taxon>Actinomycetota</taxon>
        <taxon>Actinomycetes</taxon>
        <taxon>Streptosporangiales</taxon>
        <taxon>Streptosporangiaceae</taxon>
        <taxon>Planotetraspora</taxon>
    </lineage>
</organism>
<name>A0A8J3Q0E7_9ACTN</name>
<proteinExistence type="predicted"/>
<protein>
    <submittedName>
        <fullName evidence="1">Uncharacterized protein</fullName>
    </submittedName>
</protein>
<evidence type="ECO:0000313" key="1">
    <source>
        <dbReference type="EMBL" id="GIG84496.1"/>
    </source>
</evidence>
<accession>A0A8J3Q0E7</accession>
<evidence type="ECO:0000313" key="2">
    <source>
        <dbReference type="Proteomes" id="UP000630097"/>
    </source>
</evidence>
<dbReference type="Proteomes" id="UP000630097">
    <property type="component" value="Unassembled WGS sequence"/>
</dbReference>
<sequence length="132" mass="15316">MSHDLDGVFPVGTLNALRLGRLLVAEVMASRPECRAWVAVHPLLTDADSAAQREHWTRSDARRSFRLTHREFLTEHLDGWDYDIGSSEIKRTVATDEADLRVRLRAWEVPPEHLTYHWDTDFRRSALPAWEL</sequence>
<reference evidence="1 2" key="1">
    <citation type="submission" date="2021-01" db="EMBL/GenBank/DDBJ databases">
        <title>Whole genome shotgun sequence of Planotetraspora kaengkrachanensis NBRC 104272.</title>
        <authorList>
            <person name="Komaki H."/>
            <person name="Tamura T."/>
        </authorList>
    </citation>
    <scope>NUCLEOTIDE SEQUENCE [LARGE SCALE GENOMIC DNA]</scope>
    <source>
        <strain evidence="1 2">NBRC 104272</strain>
    </source>
</reference>
<comment type="caution">
    <text evidence="1">The sequence shown here is derived from an EMBL/GenBank/DDBJ whole genome shotgun (WGS) entry which is preliminary data.</text>
</comment>
<gene>
    <name evidence="1" type="ORF">Pka01_76230</name>
</gene>